<reference evidence="4 5" key="1">
    <citation type="journal article" date="2014" name="Int. J. Syst. Evol. Microbiol.">
        <title>Complete genome sequence of Corynebacterium casei LMG S-19264T (=DSM 44701T), isolated from a smear-ripened cheese.</title>
        <authorList>
            <consortium name="US DOE Joint Genome Institute (JGI-PGF)"/>
            <person name="Walter F."/>
            <person name="Albersmeier A."/>
            <person name="Kalinowski J."/>
            <person name="Ruckert C."/>
        </authorList>
    </citation>
    <scope>NUCLEOTIDE SEQUENCE [LARGE SCALE GENOMIC DNA]</scope>
    <source>
        <strain evidence="4 5">CGMCC 1.12925</strain>
    </source>
</reference>
<feature type="chain" id="PRO_5038093306" evidence="2">
    <location>
        <begin position="19"/>
        <end position="427"/>
    </location>
</feature>
<dbReference type="PANTHER" id="PTHR43135">
    <property type="entry name" value="ALPHA-D-RIBOSE 1-METHYLPHOSPHONATE 5-TRIPHOSPHATE DIPHOSPHATASE"/>
    <property type="match status" value="1"/>
</dbReference>
<dbReference type="Gene3D" id="2.30.40.10">
    <property type="entry name" value="Urease, subunit C, domain 1"/>
    <property type="match status" value="1"/>
</dbReference>
<dbReference type="AlphaFoldDB" id="A0A916ZTH7"/>
<dbReference type="PANTHER" id="PTHR43135:SF3">
    <property type="entry name" value="ALPHA-D-RIBOSE 1-METHYLPHOSPHONATE 5-TRIPHOSPHATE DIPHOSPHATASE"/>
    <property type="match status" value="1"/>
</dbReference>
<keyword evidence="5" id="KW-1185">Reference proteome</keyword>
<feature type="domain" description="Amidohydrolase-related" evidence="3">
    <location>
        <begin position="72"/>
        <end position="404"/>
    </location>
</feature>
<evidence type="ECO:0000259" key="3">
    <source>
        <dbReference type="Pfam" id="PF01979"/>
    </source>
</evidence>
<sequence length="427" mass="46719">MRKSIFLLAILITQMAIAQQTLIHVKNYVDVENGKVIGNSSIIIEGHKIVSIKKGFVNQADFEGYINLKKHTLMPGWIDMHVHLESETNPKKYLEKYQDDEADIAYKSTVFAKRTLLAGFTTVRDLGGTGVNINLRDAINRGDVMGPRIFTAGKSLATTGGHADPTNGSSRRFIADPGPKEGVVNGEDDARKAVRQRYKNGADLIKITATGGVLSEAKSGDNPQFTLEEIKAICETAADYGFHVAAHAHGDEGMQRAILGGVKTIEHGTKMSDETMELMKKYDAYYVPTISAGKFVSEMGQIDGYYPEIVRPKALEIGPKIQSTFGRAYAKGVPIAFGTDAGVFYHGDNALEFKFMNEAGMPLMEVLQSATLTNAKLLQIDHEIGQIKETFIADLVAIEGDFDTKNLDAFMKPVLVVKEGLVVKNEL</sequence>
<feature type="signal peptide" evidence="2">
    <location>
        <begin position="1"/>
        <end position="18"/>
    </location>
</feature>
<dbReference type="Pfam" id="PF01979">
    <property type="entry name" value="Amidohydro_1"/>
    <property type="match status" value="1"/>
</dbReference>
<dbReference type="SUPFAM" id="SSF51338">
    <property type="entry name" value="Composite domain of metallo-dependent hydrolases"/>
    <property type="match status" value="1"/>
</dbReference>
<accession>A0A916ZTH7</accession>
<gene>
    <name evidence="4" type="ORF">GCM10010831_11730</name>
</gene>
<dbReference type="InterPro" id="IPR006680">
    <property type="entry name" value="Amidohydro-rel"/>
</dbReference>
<comment type="caution">
    <text evidence="4">The sequence shown here is derived from an EMBL/GenBank/DDBJ whole genome shotgun (WGS) entry which is preliminary data.</text>
</comment>
<dbReference type="Gene3D" id="3.20.20.140">
    <property type="entry name" value="Metal-dependent hydrolases"/>
    <property type="match status" value="1"/>
</dbReference>
<dbReference type="InterPro" id="IPR057744">
    <property type="entry name" value="OTAase-like"/>
</dbReference>
<name>A0A916ZTH7_9FLAO</name>
<protein>
    <submittedName>
        <fullName evidence="4">Xaa-Pro dipeptidase</fullName>
    </submittedName>
</protein>
<keyword evidence="2" id="KW-0732">Signal</keyword>
<dbReference type="InterPro" id="IPR011059">
    <property type="entry name" value="Metal-dep_hydrolase_composite"/>
</dbReference>
<evidence type="ECO:0000313" key="4">
    <source>
        <dbReference type="EMBL" id="GGE11936.1"/>
    </source>
</evidence>
<dbReference type="InterPro" id="IPR051781">
    <property type="entry name" value="Metallo-dep_Hydrolase"/>
</dbReference>
<proteinExistence type="predicted"/>
<evidence type="ECO:0000256" key="2">
    <source>
        <dbReference type="SAM" id="SignalP"/>
    </source>
</evidence>
<dbReference type="RefSeq" id="WP_188405884.1">
    <property type="nucleotide sequence ID" value="NZ_BMGL01000006.1"/>
</dbReference>
<dbReference type="CDD" id="cd01299">
    <property type="entry name" value="Met_dep_hydrolase_A"/>
    <property type="match status" value="1"/>
</dbReference>
<dbReference type="EMBL" id="BMGL01000006">
    <property type="protein sequence ID" value="GGE11936.1"/>
    <property type="molecule type" value="Genomic_DNA"/>
</dbReference>
<evidence type="ECO:0000256" key="1">
    <source>
        <dbReference type="SAM" id="MobiDB-lite"/>
    </source>
</evidence>
<feature type="region of interest" description="Disordered" evidence="1">
    <location>
        <begin position="156"/>
        <end position="183"/>
    </location>
</feature>
<evidence type="ECO:0000313" key="5">
    <source>
        <dbReference type="Proteomes" id="UP000599688"/>
    </source>
</evidence>
<organism evidence="4 5">
    <name type="scientific">Psychroflexus salis</name>
    <dbReference type="NCBI Taxonomy" id="1526574"/>
    <lineage>
        <taxon>Bacteria</taxon>
        <taxon>Pseudomonadati</taxon>
        <taxon>Bacteroidota</taxon>
        <taxon>Flavobacteriia</taxon>
        <taxon>Flavobacteriales</taxon>
        <taxon>Flavobacteriaceae</taxon>
        <taxon>Psychroflexus</taxon>
    </lineage>
</organism>
<dbReference type="GO" id="GO:0016810">
    <property type="term" value="F:hydrolase activity, acting on carbon-nitrogen (but not peptide) bonds"/>
    <property type="evidence" value="ECO:0007669"/>
    <property type="project" value="InterPro"/>
</dbReference>
<dbReference type="Proteomes" id="UP000599688">
    <property type="component" value="Unassembled WGS sequence"/>
</dbReference>
<dbReference type="InterPro" id="IPR032466">
    <property type="entry name" value="Metal_Hydrolase"/>
</dbReference>
<dbReference type="SUPFAM" id="SSF51556">
    <property type="entry name" value="Metallo-dependent hydrolases"/>
    <property type="match status" value="1"/>
</dbReference>